<evidence type="ECO:0000313" key="3">
    <source>
        <dbReference type="EMBL" id="VDR28132.1"/>
    </source>
</evidence>
<keyword evidence="2" id="KW-0812">Transmembrane</keyword>
<proteinExistence type="predicted"/>
<dbReference type="KEGG" id="rtg:NCTC13098_04513"/>
<dbReference type="AlphaFoldDB" id="A0A3P8KZD2"/>
<keyword evidence="2" id="KW-0472">Membrane</keyword>
<organism evidence="3 4">
    <name type="scientific">Raoultella terrigena</name>
    <name type="common">Klebsiella terrigena</name>
    <dbReference type="NCBI Taxonomy" id="577"/>
    <lineage>
        <taxon>Bacteria</taxon>
        <taxon>Pseudomonadati</taxon>
        <taxon>Pseudomonadota</taxon>
        <taxon>Gammaproteobacteria</taxon>
        <taxon>Enterobacterales</taxon>
        <taxon>Enterobacteriaceae</taxon>
        <taxon>Klebsiella/Raoultella group</taxon>
        <taxon>Raoultella</taxon>
    </lineage>
</organism>
<protein>
    <submittedName>
        <fullName evidence="3">Uncharacterized protein</fullName>
    </submittedName>
</protein>
<keyword evidence="2" id="KW-1133">Transmembrane helix</keyword>
<evidence type="ECO:0000256" key="1">
    <source>
        <dbReference type="SAM" id="MobiDB-lite"/>
    </source>
</evidence>
<name>A0A3P8KZD2_RAOTE</name>
<accession>A0A3P8KZD2</accession>
<evidence type="ECO:0000313" key="4">
    <source>
        <dbReference type="Proteomes" id="UP000274346"/>
    </source>
</evidence>
<dbReference type="Proteomes" id="UP000274346">
    <property type="component" value="Chromosome"/>
</dbReference>
<feature type="transmembrane region" description="Helical" evidence="2">
    <location>
        <begin position="71"/>
        <end position="96"/>
    </location>
</feature>
<sequence>MSGAGDSLEQPWPRMLKLWPTPSAPEDEVAAERSAAEEKGFVARMTRVPDKAVQLALAGQGKRVSSLLSPVAWMFAIAALLIALDSAASVGVLVLLQRGIDSGVAAAICPRSAFAPCLRSVW</sequence>
<gene>
    <name evidence="3" type="ORF">NCTC13098_04513</name>
</gene>
<feature type="region of interest" description="Disordered" evidence="1">
    <location>
        <begin position="1"/>
        <end position="20"/>
    </location>
</feature>
<reference evidence="3 4" key="1">
    <citation type="submission" date="2018-12" db="EMBL/GenBank/DDBJ databases">
        <authorList>
            <consortium name="Pathogen Informatics"/>
        </authorList>
    </citation>
    <scope>NUCLEOTIDE SEQUENCE [LARGE SCALE GENOMIC DNA]</scope>
    <source>
        <strain evidence="3 4">NCTC13098</strain>
    </source>
</reference>
<evidence type="ECO:0000256" key="2">
    <source>
        <dbReference type="SAM" id="Phobius"/>
    </source>
</evidence>
<dbReference type="EMBL" id="LR131271">
    <property type="protein sequence ID" value="VDR28132.1"/>
    <property type="molecule type" value="Genomic_DNA"/>
</dbReference>